<feature type="transmembrane region" description="Helical" evidence="6">
    <location>
        <begin position="181"/>
        <end position="205"/>
    </location>
</feature>
<dbReference type="PANTHER" id="PTHR47830">
    <property type="entry name" value="OS11G0534100 PROTEIN"/>
    <property type="match status" value="1"/>
</dbReference>
<dbReference type="InterPro" id="IPR006904">
    <property type="entry name" value="DUF716"/>
</dbReference>
<evidence type="ECO:0000256" key="3">
    <source>
        <dbReference type="ARBA" id="ARBA00022692"/>
    </source>
</evidence>
<feature type="transmembrane region" description="Helical" evidence="6">
    <location>
        <begin position="244"/>
        <end position="265"/>
    </location>
</feature>
<feature type="transmembrane region" description="Helical" evidence="6">
    <location>
        <begin position="97"/>
        <end position="118"/>
    </location>
</feature>
<feature type="transmembrane region" description="Helical" evidence="6">
    <location>
        <begin position="157"/>
        <end position="174"/>
    </location>
</feature>
<dbReference type="Proteomes" id="UP001497512">
    <property type="component" value="Chromosome 8"/>
</dbReference>
<evidence type="ECO:0000256" key="1">
    <source>
        <dbReference type="ARBA" id="ARBA00004141"/>
    </source>
</evidence>
<name>A0ABP0V0L0_9BRYO</name>
<feature type="transmembrane region" description="Helical" evidence="6">
    <location>
        <begin position="12"/>
        <end position="30"/>
    </location>
</feature>
<evidence type="ECO:0000313" key="7">
    <source>
        <dbReference type="EMBL" id="CAK9234556.1"/>
    </source>
</evidence>
<comment type="similarity">
    <text evidence="2">Belongs to the TMEM45 family.</text>
</comment>
<keyword evidence="4 6" id="KW-1133">Transmembrane helix</keyword>
<feature type="transmembrane region" description="Helical" evidence="6">
    <location>
        <begin position="125"/>
        <end position="145"/>
    </location>
</feature>
<protein>
    <submittedName>
        <fullName evidence="7">Uncharacterized protein</fullName>
    </submittedName>
</protein>
<reference evidence="7" key="1">
    <citation type="submission" date="2024-02" db="EMBL/GenBank/DDBJ databases">
        <authorList>
            <consortium name="ELIXIR-Norway"/>
            <consortium name="Elixir Norway"/>
        </authorList>
    </citation>
    <scope>NUCLEOTIDE SEQUENCE</scope>
</reference>
<sequence length="301" mass="33470">MGTLVGHIVPSVVFVLVGFWHLVCAFCNYVRQGREYTSKAWHAIGWFPYGLKHIELHLMVVLIPFAIFYELGVSTSFRPLVDSMIPLNRVASFEHTTTLFMFWLFAVIVLFSDTTAFLPLPAEASFLFAGLAFALEWISLAHEAARTSGLESQCNLLLAYTSGLCAASAGFLALRPKTFLVDVLLCMGIILQGTWLFQISLFLYVEQFIPQGCHYRLDLPTGIDGPTLCEVEQARIRAVALINLAFNCHVIAVVVLSVLLFALAAKLQGHRRGGYDPLVVETDPEGLQMKPLPKLSSFDRR</sequence>
<evidence type="ECO:0000256" key="2">
    <source>
        <dbReference type="ARBA" id="ARBA00006948"/>
    </source>
</evidence>
<evidence type="ECO:0000256" key="5">
    <source>
        <dbReference type="ARBA" id="ARBA00023136"/>
    </source>
</evidence>
<dbReference type="PANTHER" id="PTHR47830:SF1">
    <property type="entry name" value="OS11G0534100 PROTEIN"/>
    <property type="match status" value="1"/>
</dbReference>
<keyword evidence="8" id="KW-1185">Reference proteome</keyword>
<comment type="subcellular location">
    <subcellularLocation>
        <location evidence="1">Membrane</location>
        <topology evidence="1">Multi-pass membrane protein</topology>
    </subcellularLocation>
</comment>
<keyword evidence="5 6" id="KW-0472">Membrane</keyword>
<evidence type="ECO:0000256" key="4">
    <source>
        <dbReference type="ARBA" id="ARBA00022989"/>
    </source>
</evidence>
<dbReference type="EMBL" id="OZ019900">
    <property type="protein sequence ID" value="CAK9234556.1"/>
    <property type="molecule type" value="Genomic_DNA"/>
</dbReference>
<dbReference type="Pfam" id="PF04819">
    <property type="entry name" value="DUF716"/>
    <property type="match status" value="1"/>
</dbReference>
<keyword evidence="3 6" id="KW-0812">Transmembrane</keyword>
<accession>A0ABP0V0L0</accession>
<organism evidence="7 8">
    <name type="scientific">Sphagnum troendelagicum</name>
    <dbReference type="NCBI Taxonomy" id="128251"/>
    <lineage>
        <taxon>Eukaryota</taxon>
        <taxon>Viridiplantae</taxon>
        <taxon>Streptophyta</taxon>
        <taxon>Embryophyta</taxon>
        <taxon>Bryophyta</taxon>
        <taxon>Sphagnophytina</taxon>
        <taxon>Sphagnopsida</taxon>
        <taxon>Sphagnales</taxon>
        <taxon>Sphagnaceae</taxon>
        <taxon>Sphagnum</taxon>
    </lineage>
</organism>
<evidence type="ECO:0000256" key="6">
    <source>
        <dbReference type="SAM" id="Phobius"/>
    </source>
</evidence>
<evidence type="ECO:0000313" key="8">
    <source>
        <dbReference type="Proteomes" id="UP001497512"/>
    </source>
</evidence>
<proteinExistence type="inferred from homology"/>
<gene>
    <name evidence="7" type="ORF">CSSPTR1EN2_LOCUS22276</name>
</gene>